<proteinExistence type="predicted"/>
<sequence>MKELERDLEASRARKVSQGGAVEGMRVSPHIYLLKSDLDTFATALRAALE</sequence>
<name>A0A1L3LUS7_9HYPH</name>
<dbReference type="KEGG" id="same:SAMCFNEI73_pC0121"/>
<gene>
    <name evidence="2" type="ORF">SAMCFNEI73_pC0121</name>
</gene>
<feature type="region of interest" description="Disordered" evidence="1">
    <location>
        <begin position="1"/>
        <end position="20"/>
    </location>
</feature>
<organism evidence="2 3">
    <name type="scientific">Sinorhizobium americanum</name>
    <dbReference type="NCBI Taxonomy" id="194963"/>
    <lineage>
        <taxon>Bacteria</taxon>
        <taxon>Pseudomonadati</taxon>
        <taxon>Pseudomonadota</taxon>
        <taxon>Alphaproteobacteria</taxon>
        <taxon>Hyphomicrobiales</taxon>
        <taxon>Rhizobiaceae</taxon>
        <taxon>Sinorhizobium/Ensifer group</taxon>
        <taxon>Sinorhizobium</taxon>
    </lineage>
</organism>
<keyword evidence="3" id="KW-1185">Reference proteome</keyword>
<geneLocation type="plasmid" evidence="2 3">
    <name>C</name>
</geneLocation>
<dbReference type="AlphaFoldDB" id="A0A1L3LUS7"/>
<evidence type="ECO:0000313" key="2">
    <source>
        <dbReference type="EMBL" id="APG93845.1"/>
    </source>
</evidence>
<accession>A0A1L3LUS7</accession>
<feature type="compositionally biased region" description="Basic and acidic residues" evidence="1">
    <location>
        <begin position="1"/>
        <end position="12"/>
    </location>
</feature>
<evidence type="ECO:0000313" key="3">
    <source>
        <dbReference type="Proteomes" id="UP000182306"/>
    </source>
</evidence>
<dbReference type="Proteomes" id="UP000182306">
    <property type="component" value="Plasmid C"/>
</dbReference>
<keyword evidence="2" id="KW-0614">Plasmid</keyword>
<reference evidence="2 3" key="1">
    <citation type="submission" date="2015-10" db="EMBL/GenBank/DDBJ databases">
        <title>Genomic differences between typical nodule nitrogen-fixing rhizobial strains and those coming from bean seeds.</title>
        <authorList>
            <person name="Peralta H."/>
            <person name="Aguilar-Vera A."/>
            <person name="Diaz R."/>
            <person name="Mora Y."/>
            <person name="Martinez-Batallar G."/>
            <person name="Salazar E."/>
            <person name="Vargas-Lagunas C."/>
            <person name="Encarnacion S."/>
            <person name="Girard L."/>
            <person name="Mora J."/>
        </authorList>
    </citation>
    <scope>NUCLEOTIDE SEQUENCE [LARGE SCALE GENOMIC DNA]</scope>
    <source>
        <strain evidence="2 3">CFNEI 73</strain>
        <plasmid evidence="2 3">C</plasmid>
    </source>
</reference>
<dbReference type="EMBL" id="CP013110">
    <property type="protein sequence ID" value="APG93845.1"/>
    <property type="molecule type" value="Genomic_DNA"/>
</dbReference>
<protein>
    <submittedName>
        <fullName evidence="2">Uncharacterized protein</fullName>
    </submittedName>
</protein>
<evidence type="ECO:0000256" key="1">
    <source>
        <dbReference type="SAM" id="MobiDB-lite"/>
    </source>
</evidence>